<comment type="caution">
    <text evidence="1">The sequence shown here is derived from an EMBL/GenBank/DDBJ whole genome shotgun (WGS) entry which is preliminary data.</text>
</comment>
<dbReference type="InterPro" id="IPR025355">
    <property type="entry name" value="DUF4259"/>
</dbReference>
<proteinExistence type="predicted"/>
<name>A0ABS8WFG5_9GAMM</name>
<dbReference type="Proteomes" id="UP001201273">
    <property type="component" value="Unassembled WGS sequence"/>
</dbReference>
<organism evidence="1 2">
    <name type="scientific">Motilimonas cestriensis</name>
    <dbReference type="NCBI Taxonomy" id="2742685"/>
    <lineage>
        <taxon>Bacteria</taxon>
        <taxon>Pseudomonadati</taxon>
        <taxon>Pseudomonadota</taxon>
        <taxon>Gammaproteobacteria</taxon>
        <taxon>Alteromonadales</taxon>
        <taxon>Alteromonadales genera incertae sedis</taxon>
        <taxon>Motilimonas</taxon>
    </lineage>
</organism>
<reference evidence="1 2" key="1">
    <citation type="journal article" date="2022" name="Environ. Microbiol. Rep.">
        <title>Eco-phylogenetic analyses reveal divergent evolution of vitamin B12 metabolism in the marine bacterial family 'Psychromonadaceae'.</title>
        <authorList>
            <person name="Jin X."/>
            <person name="Yang Y."/>
            <person name="Cao H."/>
            <person name="Gao B."/>
            <person name="Zhao Z."/>
        </authorList>
    </citation>
    <scope>NUCLEOTIDE SEQUENCE [LARGE SCALE GENOMIC DNA]</scope>
    <source>
        <strain evidence="1 2">MKS20</strain>
    </source>
</reference>
<dbReference type="RefSeq" id="WP_233054022.1">
    <property type="nucleotide sequence ID" value="NZ_CP170335.1"/>
</dbReference>
<evidence type="ECO:0000313" key="2">
    <source>
        <dbReference type="Proteomes" id="UP001201273"/>
    </source>
</evidence>
<protein>
    <submittedName>
        <fullName evidence="1">DUF4259 domain-containing protein</fullName>
    </submittedName>
</protein>
<keyword evidence="2" id="KW-1185">Reference proteome</keyword>
<evidence type="ECO:0000313" key="1">
    <source>
        <dbReference type="EMBL" id="MCE2596381.1"/>
    </source>
</evidence>
<gene>
    <name evidence="1" type="ORF">K6Y31_16400</name>
</gene>
<accession>A0ABS8WFG5</accession>
<sequence length="133" mass="14689">MGAWGMGIFDDDTSCDLIDEAMEGSAESLIKGACAHKDSDYLEYEECHEVLVSGAVLDSILNGTKYGDAVEGFDEWISKQPKSLIDSFKSQILEAMNLIVSEKSELNELWQENEDDYPAWKSNVNKIIAGLSS</sequence>
<dbReference type="EMBL" id="JAIMJA010000018">
    <property type="protein sequence ID" value="MCE2596381.1"/>
    <property type="molecule type" value="Genomic_DNA"/>
</dbReference>
<dbReference type="Pfam" id="PF14078">
    <property type="entry name" value="DUF4259"/>
    <property type="match status" value="1"/>
</dbReference>